<dbReference type="Gene3D" id="3.40.50.2300">
    <property type="match status" value="1"/>
</dbReference>
<evidence type="ECO:0000256" key="4">
    <source>
        <dbReference type="PROSITE-ProRule" id="PRU00169"/>
    </source>
</evidence>
<evidence type="ECO:0000313" key="9">
    <source>
        <dbReference type="Proteomes" id="UP000270411"/>
    </source>
</evidence>
<dbReference type="InterPro" id="IPR001867">
    <property type="entry name" value="OmpR/PhoB-type_DNA-bd"/>
</dbReference>
<keyword evidence="3 5" id="KW-0238">DNA-binding</keyword>
<evidence type="ECO:0000259" key="7">
    <source>
        <dbReference type="PROSITE" id="PS51755"/>
    </source>
</evidence>
<dbReference type="InterPro" id="IPR039420">
    <property type="entry name" value="WalR-like"/>
</dbReference>
<dbReference type="GO" id="GO:0005829">
    <property type="term" value="C:cytosol"/>
    <property type="evidence" value="ECO:0007669"/>
    <property type="project" value="TreeGrafter"/>
</dbReference>
<dbReference type="PANTHER" id="PTHR48111:SF40">
    <property type="entry name" value="PHOSPHATE REGULON TRANSCRIPTIONAL REGULATORY PROTEIN PHOB"/>
    <property type="match status" value="1"/>
</dbReference>
<proteinExistence type="predicted"/>
<dbReference type="GO" id="GO:0006355">
    <property type="term" value="P:regulation of DNA-templated transcription"/>
    <property type="evidence" value="ECO:0007669"/>
    <property type="project" value="InterPro"/>
</dbReference>
<keyword evidence="1 4" id="KW-0597">Phosphoprotein</keyword>
<feature type="domain" description="Response regulatory" evidence="6">
    <location>
        <begin position="2"/>
        <end position="117"/>
    </location>
</feature>
<organism evidence="8 9">
    <name type="scientific">Cupriavidus pauculus</name>
    <dbReference type="NCBI Taxonomy" id="82633"/>
    <lineage>
        <taxon>Bacteria</taxon>
        <taxon>Pseudomonadati</taxon>
        <taxon>Pseudomonadota</taxon>
        <taxon>Betaproteobacteria</taxon>
        <taxon>Burkholderiales</taxon>
        <taxon>Burkholderiaceae</taxon>
        <taxon>Cupriavidus</taxon>
    </lineage>
</organism>
<dbReference type="Pfam" id="PF00486">
    <property type="entry name" value="Trans_reg_C"/>
    <property type="match status" value="1"/>
</dbReference>
<dbReference type="InterPro" id="IPR011006">
    <property type="entry name" value="CheY-like_superfamily"/>
</dbReference>
<dbReference type="PANTHER" id="PTHR48111">
    <property type="entry name" value="REGULATOR OF RPOS"/>
    <property type="match status" value="1"/>
</dbReference>
<evidence type="ECO:0000313" key="8">
    <source>
        <dbReference type="EMBL" id="AZG15602.1"/>
    </source>
</evidence>
<evidence type="ECO:0000256" key="5">
    <source>
        <dbReference type="PROSITE-ProRule" id="PRU01091"/>
    </source>
</evidence>
<dbReference type="GO" id="GO:0032993">
    <property type="term" value="C:protein-DNA complex"/>
    <property type="evidence" value="ECO:0007669"/>
    <property type="project" value="TreeGrafter"/>
</dbReference>
<dbReference type="SMART" id="SM00862">
    <property type="entry name" value="Trans_reg_C"/>
    <property type="match status" value="1"/>
</dbReference>
<dbReference type="Pfam" id="PF00072">
    <property type="entry name" value="Response_reg"/>
    <property type="match status" value="1"/>
</dbReference>
<name>A0A3G8H7R6_9BURK</name>
<dbReference type="Gene3D" id="6.10.250.690">
    <property type="match status" value="1"/>
</dbReference>
<evidence type="ECO:0000256" key="2">
    <source>
        <dbReference type="ARBA" id="ARBA00023012"/>
    </source>
</evidence>
<keyword evidence="2" id="KW-0902">Two-component regulatory system</keyword>
<dbReference type="AlphaFoldDB" id="A0A3G8H7R6"/>
<accession>A0A3G8H7R6</accession>
<feature type="modified residue" description="4-aspartylphosphate" evidence="4">
    <location>
        <position position="51"/>
    </location>
</feature>
<dbReference type="KEGG" id="cpau:EHF44_19200"/>
<feature type="domain" description="OmpR/PhoB-type" evidence="7">
    <location>
        <begin position="128"/>
        <end position="227"/>
    </location>
</feature>
<evidence type="ECO:0000259" key="6">
    <source>
        <dbReference type="PROSITE" id="PS50110"/>
    </source>
</evidence>
<dbReference type="OrthoDB" id="9802426at2"/>
<dbReference type="Proteomes" id="UP000270411">
    <property type="component" value="Chromosome 2"/>
</dbReference>
<dbReference type="Gene3D" id="1.10.10.10">
    <property type="entry name" value="Winged helix-like DNA-binding domain superfamily/Winged helix DNA-binding domain"/>
    <property type="match status" value="1"/>
</dbReference>
<dbReference type="SUPFAM" id="SSF52172">
    <property type="entry name" value="CheY-like"/>
    <property type="match status" value="1"/>
</dbReference>
<gene>
    <name evidence="8" type="ORF">EHF44_19200</name>
</gene>
<dbReference type="RefSeq" id="WP_124685336.1">
    <property type="nucleotide sequence ID" value="NZ_CP033970.1"/>
</dbReference>
<feature type="DNA-binding region" description="OmpR/PhoB-type" evidence="5">
    <location>
        <begin position="128"/>
        <end position="227"/>
    </location>
</feature>
<protein>
    <submittedName>
        <fullName evidence="8">DNA-binding response regulator</fullName>
    </submittedName>
</protein>
<dbReference type="CDD" id="cd17574">
    <property type="entry name" value="REC_OmpR"/>
    <property type="match status" value="1"/>
</dbReference>
<dbReference type="PROSITE" id="PS50110">
    <property type="entry name" value="RESPONSE_REGULATORY"/>
    <property type="match status" value="1"/>
</dbReference>
<dbReference type="PROSITE" id="PS51755">
    <property type="entry name" value="OMPR_PHOB"/>
    <property type="match status" value="1"/>
</dbReference>
<evidence type="ECO:0000256" key="1">
    <source>
        <dbReference type="ARBA" id="ARBA00022553"/>
    </source>
</evidence>
<dbReference type="GO" id="GO:0000976">
    <property type="term" value="F:transcription cis-regulatory region binding"/>
    <property type="evidence" value="ECO:0007669"/>
    <property type="project" value="TreeGrafter"/>
</dbReference>
<dbReference type="GO" id="GO:0000156">
    <property type="term" value="F:phosphorelay response regulator activity"/>
    <property type="evidence" value="ECO:0007669"/>
    <property type="project" value="TreeGrafter"/>
</dbReference>
<sequence length="239" mass="26773">MRIASVEDDPAQADQIRQLLEEAGYRCTSFATGAAFLRALRDQAFDLVLMDWQLPDTSGYELVSWVRQHSGRLPPILFLTSRIDEADIVAGLSVGADDYLAKPLRPAEFIARVRALLRRAYPEAMHDDELIRQGHYVVDARRRTVAVDGQLADLSPREFDLALFLFRNIGRLMSREVIEQAVWGRAMDAGSRTLDTHVSRLRIKLALRPENGVRLSSVYSHGYRFEAAGATDATDATDA</sequence>
<dbReference type="InterPro" id="IPR036388">
    <property type="entry name" value="WH-like_DNA-bd_sf"/>
</dbReference>
<dbReference type="InterPro" id="IPR001789">
    <property type="entry name" value="Sig_transdc_resp-reg_receiver"/>
</dbReference>
<evidence type="ECO:0000256" key="3">
    <source>
        <dbReference type="ARBA" id="ARBA00023125"/>
    </source>
</evidence>
<dbReference type="EMBL" id="CP033970">
    <property type="protein sequence ID" value="AZG15602.1"/>
    <property type="molecule type" value="Genomic_DNA"/>
</dbReference>
<dbReference type="SMART" id="SM00448">
    <property type="entry name" value="REC"/>
    <property type="match status" value="1"/>
</dbReference>
<dbReference type="CDD" id="cd00383">
    <property type="entry name" value="trans_reg_C"/>
    <property type="match status" value="1"/>
</dbReference>
<reference evidence="9" key="1">
    <citation type="submission" date="2018-11" db="EMBL/GenBank/DDBJ databases">
        <title>FDA dAtabase for Regulatory Grade micrObial Sequences (FDA-ARGOS): Supporting development and validation of Infectious Disease Dx tests.</title>
        <authorList>
            <person name="Goldberg B."/>
            <person name="Campos J."/>
            <person name="Tallon L."/>
            <person name="Sadzewicz L."/>
            <person name="Zhao X."/>
            <person name="Vavikolanu K."/>
            <person name="Mehta A."/>
            <person name="Aluvathingal J."/>
            <person name="Nadendla S."/>
            <person name="Geyer C."/>
            <person name="Nandy P."/>
            <person name="Yan Y."/>
            <person name="Sichtig H."/>
        </authorList>
    </citation>
    <scope>NUCLEOTIDE SEQUENCE [LARGE SCALE GENOMIC DNA]</scope>
    <source>
        <strain evidence="9">FDAARGOS_614</strain>
    </source>
</reference>